<keyword evidence="4" id="KW-1185">Reference proteome</keyword>
<feature type="transmembrane region" description="Helical" evidence="2">
    <location>
        <begin position="143"/>
        <end position="162"/>
    </location>
</feature>
<protein>
    <submittedName>
        <fullName evidence="3">Uncharacterized protein</fullName>
    </submittedName>
</protein>
<dbReference type="EMBL" id="JAACJL010000018">
    <property type="protein sequence ID" value="KAF4618197.1"/>
    <property type="molecule type" value="Genomic_DNA"/>
</dbReference>
<dbReference type="Proteomes" id="UP000521872">
    <property type="component" value="Unassembled WGS sequence"/>
</dbReference>
<keyword evidence="2" id="KW-0472">Membrane</keyword>
<sequence>MQVWRCFRACGQSFRTFFLPLLLFIVEIALVISSLVYTCLVEVKPGFLDSHTAGIDDHLEAAMYISVGATSLIATFIICYQIYMRTAPYPHTRKRYRNIIDSLVQSSGTYSAIVVVLGIMQATESGESQTSFKIQLALSYLETFSYMAAGLAPTLMVARLSMAPTHEGLETLSDSLPSDLVSDTSQSTSTNVQDHQGDVEMQ</sequence>
<organism evidence="3 4">
    <name type="scientific">Agrocybe pediades</name>
    <dbReference type="NCBI Taxonomy" id="84607"/>
    <lineage>
        <taxon>Eukaryota</taxon>
        <taxon>Fungi</taxon>
        <taxon>Dikarya</taxon>
        <taxon>Basidiomycota</taxon>
        <taxon>Agaricomycotina</taxon>
        <taxon>Agaricomycetes</taxon>
        <taxon>Agaricomycetidae</taxon>
        <taxon>Agaricales</taxon>
        <taxon>Agaricineae</taxon>
        <taxon>Strophariaceae</taxon>
        <taxon>Agrocybe</taxon>
    </lineage>
</organism>
<evidence type="ECO:0000256" key="1">
    <source>
        <dbReference type="SAM" id="MobiDB-lite"/>
    </source>
</evidence>
<keyword evidence="2" id="KW-1133">Transmembrane helix</keyword>
<accession>A0A8H4QVK1</accession>
<keyword evidence="2" id="KW-0812">Transmembrane</keyword>
<gene>
    <name evidence="3" type="ORF">D9613_011532</name>
</gene>
<comment type="caution">
    <text evidence="3">The sequence shown here is derived from an EMBL/GenBank/DDBJ whole genome shotgun (WGS) entry which is preliminary data.</text>
</comment>
<feature type="transmembrane region" description="Helical" evidence="2">
    <location>
        <begin position="21"/>
        <end position="43"/>
    </location>
</feature>
<name>A0A8H4QVK1_9AGAR</name>
<evidence type="ECO:0000313" key="3">
    <source>
        <dbReference type="EMBL" id="KAF4618197.1"/>
    </source>
</evidence>
<feature type="transmembrane region" description="Helical" evidence="2">
    <location>
        <begin position="103"/>
        <end position="123"/>
    </location>
</feature>
<proteinExistence type="predicted"/>
<reference evidence="3 4" key="1">
    <citation type="submission" date="2019-12" db="EMBL/GenBank/DDBJ databases">
        <authorList>
            <person name="Floudas D."/>
            <person name="Bentzer J."/>
            <person name="Ahren D."/>
            <person name="Johansson T."/>
            <person name="Persson P."/>
            <person name="Tunlid A."/>
        </authorList>
    </citation>
    <scope>NUCLEOTIDE SEQUENCE [LARGE SCALE GENOMIC DNA]</scope>
    <source>
        <strain evidence="3 4">CBS 102.39</strain>
    </source>
</reference>
<evidence type="ECO:0000256" key="2">
    <source>
        <dbReference type="SAM" id="Phobius"/>
    </source>
</evidence>
<feature type="compositionally biased region" description="Low complexity" evidence="1">
    <location>
        <begin position="173"/>
        <end position="185"/>
    </location>
</feature>
<evidence type="ECO:0000313" key="4">
    <source>
        <dbReference type="Proteomes" id="UP000521872"/>
    </source>
</evidence>
<feature type="region of interest" description="Disordered" evidence="1">
    <location>
        <begin position="173"/>
        <end position="202"/>
    </location>
</feature>
<dbReference type="AlphaFoldDB" id="A0A8H4QVK1"/>
<feature type="transmembrane region" description="Helical" evidence="2">
    <location>
        <begin position="63"/>
        <end position="83"/>
    </location>
</feature>